<dbReference type="Pfam" id="PF03963">
    <property type="entry name" value="FlgD"/>
    <property type="match status" value="1"/>
</dbReference>
<reference evidence="5 6" key="1">
    <citation type="submission" date="2024-08" db="EMBL/GenBank/DDBJ databases">
        <title>Clostridium lapicellarii sp. nov., and Clostridium renhuaiense sp. nov., two species isolated from the mud in a fermentation cellar used for producing sauce-flavour Chinese liquors.</title>
        <authorList>
            <person name="Yang F."/>
            <person name="Wang H."/>
            <person name="Chen L.Q."/>
            <person name="Zhou N."/>
            <person name="Lu J.J."/>
            <person name="Pu X.X."/>
            <person name="Wan B."/>
            <person name="Wang L."/>
            <person name="Liu S.J."/>
        </authorList>
    </citation>
    <scope>NUCLEOTIDE SEQUENCE [LARGE SCALE GENOMIC DNA]</scope>
    <source>
        <strain evidence="5 6">MT-113</strain>
    </source>
</reference>
<name>A0ABV4DTH3_9CLOT</name>
<evidence type="ECO:0000313" key="6">
    <source>
        <dbReference type="Proteomes" id="UP001565220"/>
    </source>
</evidence>
<evidence type="ECO:0000256" key="1">
    <source>
        <dbReference type="ARBA" id="ARBA00010577"/>
    </source>
</evidence>
<organism evidence="5 6">
    <name type="scientific">Clostridium lapidicellarium</name>
    <dbReference type="NCBI Taxonomy" id="3240931"/>
    <lineage>
        <taxon>Bacteria</taxon>
        <taxon>Bacillati</taxon>
        <taxon>Bacillota</taxon>
        <taxon>Clostridia</taxon>
        <taxon>Eubacteriales</taxon>
        <taxon>Clostridiaceae</taxon>
        <taxon>Clostridium</taxon>
    </lineage>
</organism>
<keyword evidence="5" id="KW-0966">Cell projection</keyword>
<proteinExistence type="inferred from homology"/>
<accession>A0ABV4DTH3</accession>
<sequence length="247" mass="26274">MAISVDNNLNQNYNMNTAAATSEKNDSSIDDNTTSGVSSSTDKGTSVVRSNGEIDKNMFLKILAAELANQDPTDSNSESATQYVSQLAQFSSLEQMANLNSTNKLNSANSLINKYVTFSDLADDGGNYSGQVEGVIKDGDDISLNTLIGQDSNGNGVYKSFNLDDVVKVDDLGDAFDPTANNNLLLNATSLIGKKVEINEKDKDGNDYSGVVQSVSRGTGGVIVKVKTGDGETKDFYFDQVSNVENA</sequence>
<dbReference type="EMBL" id="JBGFFE010000001">
    <property type="protein sequence ID" value="MEY8762353.1"/>
    <property type="molecule type" value="Genomic_DNA"/>
</dbReference>
<gene>
    <name evidence="5" type="ORF">AB8S09_01640</name>
</gene>
<evidence type="ECO:0000256" key="2">
    <source>
        <dbReference type="ARBA" id="ARBA00022795"/>
    </source>
</evidence>
<evidence type="ECO:0000256" key="4">
    <source>
        <dbReference type="SAM" id="MobiDB-lite"/>
    </source>
</evidence>
<dbReference type="InterPro" id="IPR005648">
    <property type="entry name" value="FlgD"/>
</dbReference>
<comment type="similarity">
    <text evidence="1 3">Belongs to the FlgD family.</text>
</comment>
<feature type="compositionally biased region" description="Polar residues" evidence="4">
    <location>
        <begin position="30"/>
        <end position="49"/>
    </location>
</feature>
<keyword evidence="5" id="KW-0969">Cilium</keyword>
<comment type="caution">
    <text evidence="5">The sequence shown here is derived from an EMBL/GenBank/DDBJ whole genome shotgun (WGS) entry which is preliminary data.</text>
</comment>
<keyword evidence="2 3" id="KW-1005">Bacterial flagellum biogenesis</keyword>
<feature type="region of interest" description="Disordered" evidence="4">
    <location>
        <begin position="19"/>
        <end position="49"/>
    </location>
</feature>
<keyword evidence="6" id="KW-1185">Reference proteome</keyword>
<evidence type="ECO:0000256" key="3">
    <source>
        <dbReference type="RuleBase" id="RU362076"/>
    </source>
</evidence>
<evidence type="ECO:0000313" key="5">
    <source>
        <dbReference type="EMBL" id="MEY8762353.1"/>
    </source>
</evidence>
<keyword evidence="5" id="KW-0282">Flagellum</keyword>
<dbReference type="RefSeq" id="WP_369868355.1">
    <property type="nucleotide sequence ID" value="NZ_JBGFFE010000001.1"/>
</dbReference>
<comment type="function">
    <text evidence="3">Required for flagellar hook formation. May act as a scaffolding protein.</text>
</comment>
<dbReference type="Proteomes" id="UP001565220">
    <property type="component" value="Unassembled WGS sequence"/>
</dbReference>
<protein>
    <recommendedName>
        <fullName evidence="3">Basal-body rod modification protein FlgD</fullName>
    </recommendedName>
</protein>